<dbReference type="PRINTS" id="PR00032">
    <property type="entry name" value="HTHARAC"/>
</dbReference>
<dbReference type="InterPro" id="IPR020449">
    <property type="entry name" value="Tscrpt_reg_AraC-type_HTH"/>
</dbReference>
<evidence type="ECO:0000313" key="6">
    <source>
        <dbReference type="Proteomes" id="UP000614811"/>
    </source>
</evidence>
<keyword evidence="1" id="KW-0805">Transcription regulation</keyword>
<proteinExistence type="predicted"/>
<accession>A0A918RSY9</accession>
<evidence type="ECO:0000256" key="2">
    <source>
        <dbReference type="ARBA" id="ARBA00023125"/>
    </source>
</evidence>
<dbReference type="SUPFAM" id="SSF46689">
    <property type="entry name" value="Homeodomain-like"/>
    <property type="match status" value="2"/>
</dbReference>
<name>A0A918RSY9_9GAMM</name>
<sequence length="331" mass="37330">MRHRRRLDGAVSHVLDSLDNTISLQETAAMSFYSPVHFQALFTEYLGETFYEFVLRNRLFLAAKRLVSTYEKLNDLAFISGFSSQANFTRAFKQWFGVAPAKFRNEFYGQRISPAIRTKPKRRATVSPTLDIVPERLLLSSLAQGYMSSQYEHTLWDATLQLCEKLRALGVTSAATRAPTYVARDVMDLTELALGLKMAAVEVDAQTAQRCKAEDIYRVPAGLYATFTHQGILPEQTLNIGLFDWLPTSQYQPDWRRPVLMCSEQVSLSQFCPNAPKRQLNRGDCLLVDGLGFSLREVAQTQIRISIPVASSQEPLSRPLESCSMTKLGQI</sequence>
<dbReference type="GO" id="GO:0003700">
    <property type="term" value="F:DNA-binding transcription factor activity"/>
    <property type="evidence" value="ECO:0007669"/>
    <property type="project" value="InterPro"/>
</dbReference>
<dbReference type="InterPro" id="IPR011256">
    <property type="entry name" value="Reg_factor_effector_dom_sf"/>
</dbReference>
<dbReference type="GO" id="GO:0043565">
    <property type="term" value="F:sequence-specific DNA binding"/>
    <property type="evidence" value="ECO:0007669"/>
    <property type="project" value="InterPro"/>
</dbReference>
<gene>
    <name evidence="5" type="ORF">GCM10008090_17530</name>
</gene>
<comment type="caution">
    <text evidence="5">The sequence shown here is derived from an EMBL/GenBank/DDBJ whole genome shotgun (WGS) entry which is preliminary data.</text>
</comment>
<dbReference type="PROSITE" id="PS00041">
    <property type="entry name" value="HTH_ARAC_FAMILY_1"/>
    <property type="match status" value="1"/>
</dbReference>
<dbReference type="AlphaFoldDB" id="A0A918RSY9"/>
<dbReference type="PANTHER" id="PTHR47504">
    <property type="entry name" value="RIGHT ORIGIN-BINDING PROTEIN"/>
    <property type="match status" value="1"/>
</dbReference>
<dbReference type="EMBL" id="BMXA01000002">
    <property type="protein sequence ID" value="GHA08180.1"/>
    <property type="molecule type" value="Genomic_DNA"/>
</dbReference>
<dbReference type="Pfam" id="PF12833">
    <property type="entry name" value="HTH_18"/>
    <property type="match status" value="1"/>
</dbReference>
<keyword evidence="6" id="KW-1185">Reference proteome</keyword>
<dbReference type="Proteomes" id="UP000614811">
    <property type="component" value="Unassembled WGS sequence"/>
</dbReference>
<protein>
    <recommendedName>
        <fullName evidence="4">HTH araC/xylS-type domain-containing protein</fullName>
    </recommendedName>
</protein>
<dbReference type="InterPro" id="IPR009057">
    <property type="entry name" value="Homeodomain-like_sf"/>
</dbReference>
<keyword evidence="3" id="KW-0804">Transcription</keyword>
<dbReference type="InterPro" id="IPR018060">
    <property type="entry name" value="HTH_AraC"/>
</dbReference>
<evidence type="ECO:0000256" key="1">
    <source>
        <dbReference type="ARBA" id="ARBA00023015"/>
    </source>
</evidence>
<evidence type="ECO:0000259" key="4">
    <source>
        <dbReference type="PROSITE" id="PS01124"/>
    </source>
</evidence>
<dbReference type="Gene3D" id="3.20.80.10">
    <property type="entry name" value="Regulatory factor, effector binding domain"/>
    <property type="match status" value="1"/>
</dbReference>
<dbReference type="Gene3D" id="1.10.10.60">
    <property type="entry name" value="Homeodomain-like"/>
    <property type="match status" value="2"/>
</dbReference>
<reference evidence="5" key="2">
    <citation type="submission" date="2020-09" db="EMBL/GenBank/DDBJ databases">
        <authorList>
            <person name="Sun Q."/>
            <person name="Kim S."/>
        </authorList>
    </citation>
    <scope>NUCLEOTIDE SEQUENCE</scope>
    <source>
        <strain evidence="5">KCTC 12711</strain>
    </source>
</reference>
<evidence type="ECO:0000256" key="3">
    <source>
        <dbReference type="ARBA" id="ARBA00023163"/>
    </source>
</evidence>
<evidence type="ECO:0000313" key="5">
    <source>
        <dbReference type="EMBL" id="GHA08180.1"/>
    </source>
</evidence>
<dbReference type="InterPro" id="IPR050959">
    <property type="entry name" value="MarA-like"/>
</dbReference>
<feature type="domain" description="HTH araC/xylS-type" evidence="4">
    <location>
        <begin position="8"/>
        <end position="106"/>
    </location>
</feature>
<dbReference type="PANTHER" id="PTHR47504:SF5">
    <property type="entry name" value="RIGHT ORIGIN-BINDING PROTEIN"/>
    <property type="match status" value="1"/>
</dbReference>
<organism evidence="5 6">
    <name type="scientific">Arenicella chitinivorans</name>
    <dbReference type="NCBI Taxonomy" id="1329800"/>
    <lineage>
        <taxon>Bacteria</taxon>
        <taxon>Pseudomonadati</taxon>
        <taxon>Pseudomonadota</taxon>
        <taxon>Gammaproteobacteria</taxon>
        <taxon>Arenicellales</taxon>
        <taxon>Arenicellaceae</taxon>
        <taxon>Arenicella</taxon>
    </lineage>
</organism>
<dbReference type="InterPro" id="IPR018062">
    <property type="entry name" value="HTH_AraC-typ_CS"/>
</dbReference>
<keyword evidence="2" id="KW-0238">DNA-binding</keyword>
<dbReference type="PROSITE" id="PS01124">
    <property type="entry name" value="HTH_ARAC_FAMILY_2"/>
    <property type="match status" value="1"/>
</dbReference>
<reference evidence="5" key="1">
    <citation type="journal article" date="2014" name="Int. J. Syst. Evol. Microbiol.">
        <title>Complete genome sequence of Corynebacterium casei LMG S-19264T (=DSM 44701T), isolated from a smear-ripened cheese.</title>
        <authorList>
            <consortium name="US DOE Joint Genome Institute (JGI-PGF)"/>
            <person name="Walter F."/>
            <person name="Albersmeier A."/>
            <person name="Kalinowski J."/>
            <person name="Ruckert C."/>
        </authorList>
    </citation>
    <scope>NUCLEOTIDE SEQUENCE</scope>
    <source>
        <strain evidence="5">KCTC 12711</strain>
    </source>
</reference>
<dbReference type="SMART" id="SM00342">
    <property type="entry name" value="HTH_ARAC"/>
    <property type="match status" value="1"/>
</dbReference>